<feature type="domain" description="Trichome birefringence-like N-terminal" evidence="9">
    <location>
        <begin position="107"/>
        <end position="159"/>
    </location>
</feature>
<evidence type="ECO:0000256" key="7">
    <source>
        <dbReference type="SAM" id="Phobius"/>
    </source>
</evidence>
<keyword evidence="4" id="KW-0735">Signal-anchor</keyword>
<sequence>MVYPFKRHACREDEEEGHLSSSTFGLFHSSPLPIFSNERMRPSSTRKDTPWSVNLGAVPPLLLFLVLSTIISLFILYSPNPNRLHLDLDPNPNPRPHHLGKDEAHEDCDLSEGRWVPDTRGPPYTNWSCRTIPESKDCFMHGRRDRDFLNWWWKPDKCELPRLDPKAFLEMVRGKTMAFIGDSVARNHMESLLCLLSQEETPLDVYKDSEDRFRTWLFSEHDFTLKVLWSKFLVAGEETTINGTLSGTFELRVDRVDEKWASELPRFDYAVISSGHWFFRKMYVYDGPGLVGCVYCSDPNVTSFGPEQALRLAMRTSFGHIARCEGCKPGLVTVLRTFSPAHFENGEWNTGGTCNRTGPREPGPESGVWQRQFRDTQVEEMNRARATLGGRGRRRFGVVDVTVPMTMRPDGHPGEFWSKWMKGYSDCVHWCLPGPIDVWSDFLMWTLRRSGGRGH</sequence>
<dbReference type="PANTHER" id="PTHR32285">
    <property type="entry name" value="PROTEIN TRICHOME BIREFRINGENCE-LIKE 9-RELATED"/>
    <property type="match status" value="1"/>
</dbReference>
<dbReference type="InterPro" id="IPR025846">
    <property type="entry name" value="TBL_N"/>
</dbReference>
<dbReference type="GO" id="GO:0016413">
    <property type="term" value="F:O-acetyltransferase activity"/>
    <property type="evidence" value="ECO:0007669"/>
    <property type="project" value="InterPro"/>
</dbReference>
<name>A0AAN7L4T1_TRANT</name>
<proteinExistence type="inferred from homology"/>
<dbReference type="InterPro" id="IPR026057">
    <property type="entry name" value="TBL_C"/>
</dbReference>
<accession>A0AAN7L4T1</accession>
<evidence type="ECO:0000313" key="10">
    <source>
        <dbReference type="EMBL" id="KAK4774681.1"/>
    </source>
</evidence>
<dbReference type="EMBL" id="JAXQNO010000019">
    <property type="protein sequence ID" value="KAK4774681.1"/>
    <property type="molecule type" value="Genomic_DNA"/>
</dbReference>
<feature type="transmembrane region" description="Helical" evidence="7">
    <location>
        <begin position="57"/>
        <end position="77"/>
    </location>
</feature>
<keyword evidence="3 7" id="KW-0812">Transmembrane</keyword>
<comment type="subcellular location">
    <subcellularLocation>
        <location evidence="1">Membrane</location>
        <topology evidence="1">Single-pass membrane protein</topology>
    </subcellularLocation>
</comment>
<evidence type="ECO:0000256" key="3">
    <source>
        <dbReference type="ARBA" id="ARBA00022692"/>
    </source>
</evidence>
<keyword evidence="11" id="KW-1185">Reference proteome</keyword>
<gene>
    <name evidence="10" type="ORF">SAY86_009616</name>
</gene>
<reference evidence="10 11" key="1">
    <citation type="journal article" date="2023" name="Hortic Res">
        <title>Pangenome of water caltrop reveals structural variations and asymmetric subgenome divergence after allopolyploidization.</title>
        <authorList>
            <person name="Zhang X."/>
            <person name="Chen Y."/>
            <person name="Wang L."/>
            <person name="Yuan Y."/>
            <person name="Fang M."/>
            <person name="Shi L."/>
            <person name="Lu R."/>
            <person name="Comes H.P."/>
            <person name="Ma Y."/>
            <person name="Chen Y."/>
            <person name="Huang G."/>
            <person name="Zhou Y."/>
            <person name="Zheng Z."/>
            <person name="Qiu Y."/>
        </authorList>
    </citation>
    <scope>NUCLEOTIDE SEQUENCE [LARGE SCALE GENOMIC DNA]</scope>
    <source>
        <strain evidence="10">F231</strain>
    </source>
</reference>
<evidence type="ECO:0008006" key="12">
    <source>
        <dbReference type="Google" id="ProtNLM"/>
    </source>
</evidence>
<comment type="caution">
    <text evidence="10">The sequence shown here is derived from an EMBL/GenBank/DDBJ whole genome shotgun (WGS) entry which is preliminary data.</text>
</comment>
<dbReference type="GO" id="GO:0016020">
    <property type="term" value="C:membrane"/>
    <property type="evidence" value="ECO:0007669"/>
    <property type="project" value="UniProtKB-SubCell"/>
</dbReference>
<evidence type="ECO:0000256" key="4">
    <source>
        <dbReference type="ARBA" id="ARBA00022968"/>
    </source>
</evidence>
<evidence type="ECO:0000256" key="2">
    <source>
        <dbReference type="ARBA" id="ARBA00007727"/>
    </source>
</evidence>
<comment type="similarity">
    <text evidence="2">Belongs to the PC-esterase family. TBL subfamily.</text>
</comment>
<keyword evidence="5 7" id="KW-1133">Transmembrane helix</keyword>
<evidence type="ECO:0000256" key="1">
    <source>
        <dbReference type="ARBA" id="ARBA00004167"/>
    </source>
</evidence>
<dbReference type="PANTHER" id="PTHR32285:SF28">
    <property type="entry name" value="XYLOGLUCAN O-ACETYLTRANSFERASE 2"/>
    <property type="match status" value="1"/>
</dbReference>
<dbReference type="Pfam" id="PF13839">
    <property type="entry name" value="PC-Esterase"/>
    <property type="match status" value="1"/>
</dbReference>
<dbReference type="InterPro" id="IPR029962">
    <property type="entry name" value="TBL"/>
</dbReference>
<dbReference type="GO" id="GO:0005794">
    <property type="term" value="C:Golgi apparatus"/>
    <property type="evidence" value="ECO:0007669"/>
    <property type="project" value="TreeGrafter"/>
</dbReference>
<protein>
    <recommendedName>
        <fullName evidence="12">Trichome birefringence-like N-terminal domain-containing protein</fullName>
    </recommendedName>
</protein>
<evidence type="ECO:0000256" key="6">
    <source>
        <dbReference type="ARBA" id="ARBA00023136"/>
    </source>
</evidence>
<dbReference type="Pfam" id="PF14416">
    <property type="entry name" value="PMR5N"/>
    <property type="match status" value="1"/>
</dbReference>
<dbReference type="AlphaFoldDB" id="A0AAN7L4T1"/>
<dbReference type="Proteomes" id="UP001346149">
    <property type="component" value="Unassembled WGS sequence"/>
</dbReference>
<evidence type="ECO:0000313" key="11">
    <source>
        <dbReference type="Proteomes" id="UP001346149"/>
    </source>
</evidence>
<evidence type="ECO:0000256" key="5">
    <source>
        <dbReference type="ARBA" id="ARBA00022989"/>
    </source>
</evidence>
<evidence type="ECO:0000259" key="8">
    <source>
        <dbReference type="Pfam" id="PF13839"/>
    </source>
</evidence>
<keyword evidence="6 7" id="KW-0472">Membrane</keyword>
<organism evidence="10 11">
    <name type="scientific">Trapa natans</name>
    <name type="common">Water chestnut</name>
    <dbReference type="NCBI Taxonomy" id="22666"/>
    <lineage>
        <taxon>Eukaryota</taxon>
        <taxon>Viridiplantae</taxon>
        <taxon>Streptophyta</taxon>
        <taxon>Embryophyta</taxon>
        <taxon>Tracheophyta</taxon>
        <taxon>Spermatophyta</taxon>
        <taxon>Magnoliopsida</taxon>
        <taxon>eudicotyledons</taxon>
        <taxon>Gunneridae</taxon>
        <taxon>Pentapetalae</taxon>
        <taxon>rosids</taxon>
        <taxon>malvids</taxon>
        <taxon>Myrtales</taxon>
        <taxon>Lythraceae</taxon>
        <taxon>Trapa</taxon>
    </lineage>
</organism>
<feature type="domain" description="Trichome birefringence-like C-terminal" evidence="8">
    <location>
        <begin position="160"/>
        <end position="444"/>
    </location>
</feature>
<evidence type="ECO:0000259" key="9">
    <source>
        <dbReference type="Pfam" id="PF14416"/>
    </source>
</evidence>